<evidence type="ECO:0000259" key="7">
    <source>
        <dbReference type="PROSITE" id="PS51469"/>
    </source>
</evidence>
<keyword evidence="9" id="KW-1185">Reference proteome</keyword>
<keyword evidence="2 6" id="KW-0812">Transmembrane</keyword>
<reference evidence="8 9" key="1">
    <citation type="submission" date="2020-06" db="EMBL/GenBank/DDBJ databases">
        <title>Transcriptomic and genomic resources for Thalictrum thalictroides and T. hernandezii: Facilitating candidate gene discovery in an emerging model plant lineage.</title>
        <authorList>
            <person name="Arias T."/>
            <person name="Riano-Pachon D.M."/>
            <person name="Di Stilio V.S."/>
        </authorList>
    </citation>
    <scope>NUCLEOTIDE SEQUENCE [LARGE SCALE GENOMIC DNA]</scope>
    <source>
        <strain evidence="9">cv. WT478/WT964</strain>
        <tissue evidence="8">Leaves</tissue>
    </source>
</reference>
<feature type="coiled-coil region" evidence="5">
    <location>
        <begin position="202"/>
        <end position="236"/>
    </location>
</feature>
<organism evidence="8 9">
    <name type="scientific">Thalictrum thalictroides</name>
    <name type="common">Rue-anemone</name>
    <name type="synonym">Anemone thalictroides</name>
    <dbReference type="NCBI Taxonomy" id="46969"/>
    <lineage>
        <taxon>Eukaryota</taxon>
        <taxon>Viridiplantae</taxon>
        <taxon>Streptophyta</taxon>
        <taxon>Embryophyta</taxon>
        <taxon>Tracheophyta</taxon>
        <taxon>Spermatophyta</taxon>
        <taxon>Magnoliopsida</taxon>
        <taxon>Ranunculales</taxon>
        <taxon>Ranunculaceae</taxon>
        <taxon>Thalictroideae</taxon>
        <taxon>Thalictrum</taxon>
    </lineage>
</organism>
<dbReference type="GO" id="GO:0016020">
    <property type="term" value="C:membrane"/>
    <property type="evidence" value="ECO:0007669"/>
    <property type="project" value="UniProtKB-SubCell"/>
</dbReference>
<feature type="transmembrane region" description="Helical" evidence="6">
    <location>
        <begin position="113"/>
        <end position="134"/>
    </location>
</feature>
<evidence type="ECO:0000256" key="4">
    <source>
        <dbReference type="ARBA" id="ARBA00023136"/>
    </source>
</evidence>
<name>A0A7J6WMS4_THATH</name>
<evidence type="ECO:0000256" key="5">
    <source>
        <dbReference type="SAM" id="Coils"/>
    </source>
</evidence>
<evidence type="ECO:0000256" key="6">
    <source>
        <dbReference type="SAM" id="Phobius"/>
    </source>
</evidence>
<dbReference type="AlphaFoldDB" id="A0A7J6WMS4"/>
<sequence>MSTSTVSISANPNNPAVLSLGASTRRRNVEKKTSNFEMVSSEGGNAGGVGVGVSDQHQIQLQQQVSSDKSTKDLLPSSLHQVNKKSPTTVYTRRTTTKKAIPNPPEKARWQTVLSVFTKNFLLVIILLGLVQLIRTLTLGSSGFDNNSKSGLLSVNGISEIEGRIGEIDALLKETNKMVQVQLDVVDKKIENEVGGVKRDLMKKIEEKGEFFENRLKKLEDRSDGLEQSLSQLKSSKLLTNEDLRKFSEELKNSRNSQGIEGPVSLDDIGAVARSIVEKAIEKHAADGLGRVDYALASGGAMVVAHSEQLLPTAVDWLRIKRINVAAQKMLLPSFGEPGHCFPLKGSNGFVEIKLRRDIIPDAVTLEHVAKSVAYDRSSAPKDCQIFGWFHGLDADQSSQAEKKFLLTEFAYDLERSNAQTFNVESSNSGIVNRIRFEFSSNHGGPHTCIYRLRVHGHEPDLVAVPS</sequence>
<dbReference type="PANTHER" id="PTHR12911:SF8">
    <property type="entry name" value="KLAROID PROTEIN-RELATED"/>
    <property type="match status" value="1"/>
</dbReference>
<dbReference type="GO" id="GO:0043495">
    <property type="term" value="F:protein-membrane adaptor activity"/>
    <property type="evidence" value="ECO:0007669"/>
    <property type="project" value="TreeGrafter"/>
</dbReference>
<evidence type="ECO:0000256" key="3">
    <source>
        <dbReference type="ARBA" id="ARBA00022989"/>
    </source>
</evidence>
<comment type="caution">
    <text evidence="8">The sequence shown here is derived from an EMBL/GenBank/DDBJ whole genome shotgun (WGS) entry which is preliminary data.</text>
</comment>
<proteinExistence type="predicted"/>
<keyword evidence="3 6" id="KW-1133">Transmembrane helix</keyword>
<dbReference type="PROSITE" id="PS51469">
    <property type="entry name" value="SUN"/>
    <property type="match status" value="1"/>
</dbReference>
<dbReference type="GO" id="GO:0005635">
    <property type="term" value="C:nuclear envelope"/>
    <property type="evidence" value="ECO:0007669"/>
    <property type="project" value="UniProtKB-ARBA"/>
</dbReference>
<keyword evidence="5" id="KW-0175">Coiled coil</keyword>
<feature type="domain" description="SUN" evidence="7">
    <location>
        <begin position="269"/>
        <end position="460"/>
    </location>
</feature>
<evidence type="ECO:0000313" key="9">
    <source>
        <dbReference type="Proteomes" id="UP000554482"/>
    </source>
</evidence>
<dbReference type="Gene3D" id="2.60.120.260">
    <property type="entry name" value="Galactose-binding domain-like"/>
    <property type="match status" value="1"/>
</dbReference>
<evidence type="ECO:0000256" key="2">
    <source>
        <dbReference type="ARBA" id="ARBA00022692"/>
    </source>
</evidence>
<evidence type="ECO:0000313" key="8">
    <source>
        <dbReference type="EMBL" id="KAF5197900.1"/>
    </source>
</evidence>
<dbReference type="EMBL" id="JABWDY010014042">
    <property type="protein sequence ID" value="KAF5197900.1"/>
    <property type="molecule type" value="Genomic_DNA"/>
</dbReference>
<gene>
    <name evidence="8" type="ORF">FRX31_012511</name>
</gene>
<dbReference type="InterPro" id="IPR045119">
    <property type="entry name" value="SUN1-5"/>
</dbReference>
<dbReference type="Pfam" id="PF07738">
    <property type="entry name" value="Sad1_UNC"/>
    <property type="match status" value="1"/>
</dbReference>
<accession>A0A7J6WMS4</accession>
<keyword evidence="4 6" id="KW-0472">Membrane</keyword>
<protein>
    <submittedName>
        <fullName evidence="8">Sun domain-containing protein</fullName>
    </submittedName>
</protein>
<dbReference type="OrthoDB" id="342281at2759"/>
<evidence type="ECO:0000256" key="1">
    <source>
        <dbReference type="ARBA" id="ARBA00004370"/>
    </source>
</evidence>
<dbReference type="InterPro" id="IPR012919">
    <property type="entry name" value="SUN_dom"/>
</dbReference>
<dbReference type="Proteomes" id="UP000554482">
    <property type="component" value="Unassembled WGS sequence"/>
</dbReference>
<dbReference type="PANTHER" id="PTHR12911">
    <property type="entry name" value="SAD1/UNC-84-LIKE PROTEIN-RELATED"/>
    <property type="match status" value="1"/>
</dbReference>
<comment type="subcellular location">
    <subcellularLocation>
        <location evidence="1">Membrane</location>
    </subcellularLocation>
</comment>